<evidence type="ECO:0000256" key="1">
    <source>
        <dbReference type="SAM" id="MobiDB-lite"/>
    </source>
</evidence>
<protein>
    <submittedName>
        <fullName evidence="2">Uncharacterized protein</fullName>
    </submittedName>
</protein>
<feature type="compositionally biased region" description="Basic and acidic residues" evidence="1">
    <location>
        <begin position="197"/>
        <end position="210"/>
    </location>
</feature>
<feature type="region of interest" description="Disordered" evidence="1">
    <location>
        <begin position="1"/>
        <end position="154"/>
    </location>
</feature>
<sequence length="264" mass="28988">VDLEDPPDRGRRRRRGRGPSQGRRPDAALGPGGRLPRRLLRRRLPVEHRPQGPQGRHRRHRVGLPVPARPRRRRGLERPGGLVAGAGRVPPRRVQPGHRTGLRRRGAHRAPHHPLPGRAPPGGGRHADGGHGVPGHRRPVERHLPLPGHRPLRRRLRPHGLLGLRGAGSGDDRVRRAAGHAQAGPCHRPGLRRRSRGGTEGRPERHRDGPLPRCLPPQRGHGRLTVGLAVDAGRAVGRPHQLHVVAGAPPATRRSASEEKRRCL</sequence>
<name>A0A6J4JDV5_9ACTN</name>
<feature type="compositionally biased region" description="Basic residues" evidence="1">
    <location>
        <begin position="100"/>
        <end position="112"/>
    </location>
</feature>
<accession>A0A6J4JDV5</accession>
<reference evidence="2" key="1">
    <citation type="submission" date="2020-02" db="EMBL/GenBank/DDBJ databases">
        <authorList>
            <person name="Meier V. D."/>
        </authorList>
    </citation>
    <scope>NUCLEOTIDE SEQUENCE</scope>
    <source>
        <strain evidence="2">AVDCRST_MAG10</strain>
    </source>
</reference>
<organism evidence="2">
    <name type="scientific">uncultured Acidimicrobiales bacterium</name>
    <dbReference type="NCBI Taxonomy" id="310071"/>
    <lineage>
        <taxon>Bacteria</taxon>
        <taxon>Bacillati</taxon>
        <taxon>Actinomycetota</taxon>
        <taxon>Acidimicrobiia</taxon>
        <taxon>Acidimicrobiales</taxon>
        <taxon>environmental samples</taxon>
    </lineage>
</organism>
<dbReference type="AlphaFoldDB" id="A0A6J4JDV5"/>
<evidence type="ECO:0000313" key="2">
    <source>
        <dbReference type="EMBL" id="CAA9276338.1"/>
    </source>
</evidence>
<proteinExistence type="predicted"/>
<feature type="region of interest" description="Disordered" evidence="1">
    <location>
        <begin position="179"/>
        <end position="220"/>
    </location>
</feature>
<feature type="non-terminal residue" evidence="2">
    <location>
        <position position="1"/>
    </location>
</feature>
<dbReference type="EMBL" id="CADCTB010000216">
    <property type="protein sequence ID" value="CAA9276338.1"/>
    <property type="molecule type" value="Genomic_DNA"/>
</dbReference>
<feature type="non-terminal residue" evidence="2">
    <location>
        <position position="264"/>
    </location>
</feature>
<gene>
    <name evidence="2" type="ORF">AVDCRST_MAG10-3610</name>
</gene>